<dbReference type="OrthoDB" id="5835245at2759"/>
<feature type="compositionally biased region" description="Polar residues" evidence="1">
    <location>
        <begin position="196"/>
        <end position="218"/>
    </location>
</feature>
<feature type="region of interest" description="Disordered" evidence="1">
    <location>
        <begin position="119"/>
        <end position="287"/>
    </location>
</feature>
<feature type="compositionally biased region" description="Basic and acidic residues" evidence="1">
    <location>
        <begin position="77"/>
        <end position="86"/>
    </location>
</feature>
<feature type="compositionally biased region" description="Basic and acidic residues" evidence="1">
    <location>
        <begin position="238"/>
        <end position="251"/>
    </location>
</feature>
<evidence type="ECO:0000313" key="2">
    <source>
        <dbReference type="EMBL" id="VDD87746.1"/>
    </source>
</evidence>
<dbReference type="EMBL" id="UXUI01007467">
    <property type="protein sequence ID" value="VDD87746.1"/>
    <property type="molecule type" value="Genomic_DNA"/>
</dbReference>
<sequence length="500" mass="56399">MQMAGGQVSVDLKLRITTYGSHNGMIIHSGVQHSNRSVPSVWPYSIYPQQPTLPPTIQYPVTPLPIQDVSQQIESVPDDRSARKEPSPPSSPVFSFDDPQSPPDEFIEPTNVQLNIFHQDQPGSSYAPNYNVAYSHPDQSMDETSNINTEKYSPNQPFRYKHPDSSETTQERTGHAKMWPRQQVTEPPNGPMCSIPYSSDTTPPSYRKSTVNNYSPSSFEHETSHADKTRHSTGLYESDQRTQRWDSEVKKSPLPNDSGYRQNNYHNYGDRKQLKENSYPSNDDSIESEVGMDLVKLDDKEPKTLHEDLSFPGVYSETLIETEEWQKCMKKMQSSAHLPTYEEVATHTESYIKVPTYAECRPVYTSNVGSSLLGDETLKRKPLEEETIDTVQSSEITAALTGTYHLEKKNLTINELPADNSVAARESSVQGTSSVSETSISSSTIDLNAVPSKPILHCYRRPTRKGLRPRKSVRFPFTEPKVVLDEHRLVITELELGDDK</sequence>
<evidence type="ECO:0000313" key="4">
    <source>
        <dbReference type="WBParaSite" id="EVEC_0000318101-mRNA-1"/>
    </source>
</evidence>
<dbReference type="WBParaSite" id="EVEC_0000318101-mRNA-1">
    <property type="protein sequence ID" value="EVEC_0000318101-mRNA-1"/>
    <property type="gene ID" value="EVEC_0000318101"/>
</dbReference>
<feature type="compositionally biased region" description="Basic and acidic residues" evidence="1">
    <location>
        <begin position="161"/>
        <end position="174"/>
    </location>
</feature>
<name>A0A0N4UZW1_ENTVE</name>
<gene>
    <name evidence="2" type="ORF">EVEC_LOCUS2889</name>
</gene>
<evidence type="ECO:0000256" key="1">
    <source>
        <dbReference type="SAM" id="MobiDB-lite"/>
    </source>
</evidence>
<feature type="compositionally biased region" description="Polar residues" evidence="1">
    <location>
        <begin position="119"/>
        <end position="128"/>
    </location>
</feature>
<feature type="compositionally biased region" description="Basic and acidic residues" evidence="1">
    <location>
        <begin position="219"/>
        <end position="230"/>
    </location>
</feature>
<dbReference type="Proteomes" id="UP000274131">
    <property type="component" value="Unassembled WGS sequence"/>
</dbReference>
<protein>
    <submittedName>
        <fullName evidence="4">SH2 domain-containing protein</fullName>
    </submittedName>
</protein>
<evidence type="ECO:0000313" key="3">
    <source>
        <dbReference type="Proteomes" id="UP000274131"/>
    </source>
</evidence>
<reference evidence="4" key="1">
    <citation type="submission" date="2017-02" db="UniProtKB">
        <authorList>
            <consortium name="WormBaseParasite"/>
        </authorList>
    </citation>
    <scope>IDENTIFICATION</scope>
</reference>
<proteinExistence type="predicted"/>
<reference evidence="2 3" key="2">
    <citation type="submission" date="2018-10" db="EMBL/GenBank/DDBJ databases">
        <authorList>
            <consortium name="Pathogen Informatics"/>
        </authorList>
    </citation>
    <scope>NUCLEOTIDE SEQUENCE [LARGE SCALE GENOMIC DNA]</scope>
</reference>
<dbReference type="AlphaFoldDB" id="A0A0N4UZW1"/>
<feature type="region of interest" description="Disordered" evidence="1">
    <location>
        <begin position="73"/>
        <end position="107"/>
    </location>
</feature>
<accession>A0A0N4UZW1</accession>
<keyword evidence="3" id="KW-1185">Reference proteome</keyword>
<feature type="compositionally biased region" description="Polar residues" evidence="1">
    <location>
        <begin position="142"/>
        <end position="156"/>
    </location>
</feature>
<organism evidence="4">
    <name type="scientific">Enterobius vermicularis</name>
    <name type="common">Human pinworm</name>
    <dbReference type="NCBI Taxonomy" id="51028"/>
    <lineage>
        <taxon>Eukaryota</taxon>
        <taxon>Metazoa</taxon>
        <taxon>Ecdysozoa</taxon>
        <taxon>Nematoda</taxon>
        <taxon>Chromadorea</taxon>
        <taxon>Rhabditida</taxon>
        <taxon>Spirurina</taxon>
        <taxon>Oxyuridomorpha</taxon>
        <taxon>Oxyuroidea</taxon>
        <taxon>Oxyuridae</taxon>
        <taxon>Enterobius</taxon>
    </lineage>
</organism>